<name>A0A238XNC5_HALVU</name>
<keyword evidence="3" id="KW-1185">Reference proteome</keyword>
<feature type="compositionally biased region" description="Basic and acidic residues" evidence="1">
    <location>
        <begin position="76"/>
        <end position="85"/>
    </location>
</feature>
<proteinExistence type="predicted"/>
<gene>
    <name evidence="2" type="ORF">SAMN06264855_12023</name>
</gene>
<reference evidence="2 3" key="1">
    <citation type="submission" date="2017-06" db="EMBL/GenBank/DDBJ databases">
        <authorList>
            <person name="Kim H.J."/>
            <person name="Triplett B.A."/>
        </authorList>
    </citation>
    <scope>NUCLEOTIDE SEQUENCE [LARGE SCALE GENOMIC DNA]</scope>
    <source>
        <strain evidence="2 3">DSM 8800</strain>
    </source>
</reference>
<feature type="region of interest" description="Disordered" evidence="1">
    <location>
        <begin position="335"/>
        <end position="355"/>
    </location>
</feature>
<feature type="region of interest" description="Disordered" evidence="1">
    <location>
        <begin position="14"/>
        <end position="85"/>
    </location>
</feature>
<dbReference type="OrthoDB" id="386032at2157"/>
<evidence type="ECO:0000313" key="3">
    <source>
        <dbReference type="Proteomes" id="UP000198397"/>
    </source>
</evidence>
<feature type="compositionally biased region" description="Acidic residues" evidence="1">
    <location>
        <begin position="23"/>
        <end position="75"/>
    </location>
</feature>
<organism evidence="2 3">
    <name type="scientific">Halorubrum vacuolatum</name>
    <name type="common">Natronobacterium vacuolatum</name>
    <dbReference type="NCBI Taxonomy" id="63740"/>
    <lineage>
        <taxon>Archaea</taxon>
        <taxon>Methanobacteriati</taxon>
        <taxon>Methanobacteriota</taxon>
        <taxon>Stenosarchaea group</taxon>
        <taxon>Halobacteria</taxon>
        <taxon>Halobacteriales</taxon>
        <taxon>Haloferacaceae</taxon>
        <taxon>Halorubrum</taxon>
    </lineage>
</organism>
<feature type="compositionally biased region" description="Basic and acidic residues" evidence="1">
    <location>
        <begin position="339"/>
        <end position="355"/>
    </location>
</feature>
<protein>
    <submittedName>
        <fullName evidence="2">Uncharacterized protein</fullName>
    </submittedName>
</protein>
<accession>A0A238XNC5</accession>
<dbReference type="PROSITE" id="PS51257">
    <property type="entry name" value="PROKAR_LIPOPROTEIN"/>
    <property type="match status" value="1"/>
</dbReference>
<evidence type="ECO:0000256" key="1">
    <source>
        <dbReference type="SAM" id="MobiDB-lite"/>
    </source>
</evidence>
<dbReference type="RefSeq" id="WP_089385667.1">
    <property type="nucleotide sequence ID" value="NZ_FZNQ01000020.1"/>
</dbReference>
<dbReference type="AlphaFoldDB" id="A0A238XNC5"/>
<dbReference type="Proteomes" id="UP000198397">
    <property type="component" value="Unassembled WGS sequence"/>
</dbReference>
<evidence type="ECO:0000313" key="2">
    <source>
        <dbReference type="EMBL" id="SNR60200.1"/>
    </source>
</evidence>
<dbReference type="EMBL" id="FZNQ01000020">
    <property type="protein sequence ID" value="SNR60200.1"/>
    <property type="molecule type" value="Genomic_DNA"/>
</dbReference>
<sequence length="379" mass="42665">MDRRAYLGVVAAGVLAGCGDIDPPAEDTDDGADPADDEDTPPEEPADDEATPDDEEEPADDEAEHDDADEPELTEDERVALERLEEGDSLLGEALELYAESGNADSFLDVRASATRFRWVPIARSVREANDRFDRAAEPANSDQRARIDDLRDVGEFIRESARTQAKVGPAFEAFREVLIAHQGDSISTVTWNRFQDRVEAADERMESLSSVSDPEVADASEQLTVEEYAGKVDQLAAERDALVAVADERRPFTEGHRAWIDAERAYRSRSWSRAAREFERATDRFESVAERLERDPVDHEPFDRVYQTFRTIAGTLADAAIEYEASARAYEQWARGRNRAENREEGDERRRAGRRILRDEDVVTDIPSVRRLENYEGP</sequence>